<evidence type="ECO:0000256" key="1">
    <source>
        <dbReference type="SAM" id="MobiDB-lite"/>
    </source>
</evidence>
<feature type="compositionally biased region" description="Basic and acidic residues" evidence="1">
    <location>
        <begin position="165"/>
        <end position="183"/>
    </location>
</feature>
<keyword evidence="3" id="KW-1185">Reference proteome</keyword>
<accession>A0A2B4R9L8</accession>
<dbReference type="STRING" id="50429.A0A2B4R9L8"/>
<sequence>MAITLLSNVGVPNRHIMSTDFWPSKRAVSCSLQRLKNWCSTKLAERLAEPGPFFKTHGYAIDDCSRSDSHNGGQQGQDESDSLSDEPSSCLEDGGTDYTDSEQSGDTEEFLHSEEIELPQPLPPRTSAQKLCGFLGHSAERGCSHCYKIFSGGFGEQRNYSGFDDRNQWPKRSSEQHRRDANRVKNCKSQYASDKLASELGCRYTNLLELPYYASIEMCIIDPRHNLFLGTAKRVLTKWIKDALITKEGLQITEARTEEVSSLSDIENVENYGSIYGFWLFSFERYNGILESYHTNKKTVEIQIMRKLVTSGTLANMQYSLPTQYSYLFLPNCKAQLESKERLEETSLFPQLMLASSGPLLGKESVWAD</sequence>
<feature type="region of interest" description="Disordered" evidence="1">
    <location>
        <begin position="65"/>
        <end position="111"/>
    </location>
</feature>
<dbReference type="AlphaFoldDB" id="A0A2B4R9L8"/>
<dbReference type="Proteomes" id="UP000225706">
    <property type="component" value="Unassembled WGS sequence"/>
</dbReference>
<dbReference type="PANTHER" id="PTHR46579">
    <property type="entry name" value="F5/8 TYPE C DOMAIN-CONTAINING PROTEIN-RELATED"/>
    <property type="match status" value="1"/>
</dbReference>
<comment type="caution">
    <text evidence="2">The sequence shown here is derived from an EMBL/GenBank/DDBJ whole genome shotgun (WGS) entry which is preliminary data.</text>
</comment>
<dbReference type="EMBL" id="LSMT01001086">
    <property type="protein sequence ID" value="PFX13057.1"/>
    <property type="molecule type" value="Genomic_DNA"/>
</dbReference>
<feature type="region of interest" description="Disordered" evidence="1">
    <location>
        <begin position="165"/>
        <end position="184"/>
    </location>
</feature>
<protein>
    <submittedName>
        <fullName evidence="2">Uncharacterized protein</fullName>
    </submittedName>
</protein>
<evidence type="ECO:0000313" key="3">
    <source>
        <dbReference type="Proteomes" id="UP000225706"/>
    </source>
</evidence>
<dbReference type="PANTHER" id="PTHR46579:SF2">
    <property type="entry name" value="C2H2-TYPE DOMAIN-CONTAINING PROTEIN"/>
    <property type="match status" value="1"/>
</dbReference>
<name>A0A2B4R9L8_STYPI</name>
<dbReference type="OrthoDB" id="5982732at2759"/>
<organism evidence="2 3">
    <name type="scientific">Stylophora pistillata</name>
    <name type="common">Smooth cauliflower coral</name>
    <dbReference type="NCBI Taxonomy" id="50429"/>
    <lineage>
        <taxon>Eukaryota</taxon>
        <taxon>Metazoa</taxon>
        <taxon>Cnidaria</taxon>
        <taxon>Anthozoa</taxon>
        <taxon>Hexacorallia</taxon>
        <taxon>Scleractinia</taxon>
        <taxon>Astrocoeniina</taxon>
        <taxon>Pocilloporidae</taxon>
        <taxon>Stylophora</taxon>
    </lineage>
</organism>
<proteinExistence type="predicted"/>
<gene>
    <name evidence="2" type="ORF">AWC38_SpisGene22896</name>
</gene>
<reference evidence="3" key="1">
    <citation type="journal article" date="2017" name="bioRxiv">
        <title>Comparative analysis of the genomes of Stylophora pistillata and Acropora digitifera provides evidence for extensive differences between species of corals.</title>
        <authorList>
            <person name="Voolstra C.R."/>
            <person name="Li Y."/>
            <person name="Liew Y.J."/>
            <person name="Baumgarten S."/>
            <person name="Zoccola D."/>
            <person name="Flot J.-F."/>
            <person name="Tambutte S."/>
            <person name="Allemand D."/>
            <person name="Aranda M."/>
        </authorList>
    </citation>
    <scope>NUCLEOTIDE SEQUENCE [LARGE SCALE GENOMIC DNA]</scope>
</reference>
<feature type="compositionally biased region" description="Acidic residues" evidence="1">
    <location>
        <begin position="99"/>
        <end position="108"/>
    </location>
</feature>
<evidence type="ECO:0000313" key="2">
    <source>
        <dbReference type="EMBL" id="PFX13057.1"/>
    </source>
</evidence>